<name>A0A1X7UIY1_AMPQE</name>
<accession>A0A1X7UIY1</accession>
<dbReference type="OrthoDB" id="20872at2759"/>
<dbReference type="AlphaFoldDB" id="A0A1X7UIY1"/>
<protein>
    <recommendedName>
        <fullName evidence="3">Death domain-containing protein</fullName>
    </recommendedName>
</protein>
<feature type="transmembrane region" description="Helical" evidence="1">
    <location>
        <begin position="53"/>
        <end position="71"/>
    </location>
</feature>
<dbReference type="InParanoid" id="A0A1X7UIY1"/>
<proteinExistence type="predicted"/>
<evidence type="ECO:0008006" key="3">
    <source>
        <dbReference type="Google" id="ProtNLM"/>
    </source>
</evidence>
<dbReference type="eggNOG" id="KOG1778">
    <property type="taxonomic scope" value="Eukaryota"/>
</dbReference>
<organism evidence="2">
    <name type="scientific">Amphimedon queenslandica</name>
    <name type="common">Sponge</name>
    <dbReference type="NCBI Taxonomy" id="400682"/>
    <lineage>
        <taxon>Eukaryota</taxon>
        <taxon>Metazoa</taxon>
        <taxon>Porifera</taxon>
        <taxon>Demospongiae</taxon>
        <taxon>Heteroscleromorpha</taxon>
        <taxon>Haplosclerida</taxon>
        <taxon>Niphatidae</taxon>
        <taxon>Amphimedon</taxon>
    </lineage>
</organism>
<dbReference type="EnsemblMetazoa" id="Aqu2.1.27438_001">
    <property type="protein sequence ID" value="Aqu2.1.27438_001"/>
    <property type="gene ID" value="Aqu2.1.27438"/>
</dbReference>
<reference evidence="2" key="1">
    <citation type="submission" date="2017-05" db="UniProtKB">
        <authorList>
            <consortium name="EnsemblMetazoa"/>
        </authorList>
    </citation>
    <scope>IDENTIFICATION</scope>
</reference>
<keyword evidence="1" id="KW-0812">Transmembrane</keyword>
<keyword evidence="1" id="KW-0472">Membrane</keyword>
<evidence type="ECO:0000313" key="2">
    <source>
        <dbReference type="EnsemblMetazoa" id="Aqu2.1.27438_001"/>
    </source>
</evidence>
<sequence>MIDICQWRASIGLWNYCQAASSRPANGHHSHSFKAAVDSKSGSTTSGEKTSKLPVPAALSLIAFLLFLSLLRHILMIPPTGNCCQVQCTTGVTLTDTNYLQSVVLPGGCSSNMIYNDFYLIVCLRMLLLLSGDVELNPGPIIDKELTLAAVIKIFVSSAQHYMLIGAGLGVNVVDLMPMPGATKNLIIVFQRWFDADKDVNWDTLIKLCDDFPDQLGEAKSKLLEYIGKGGLATSNETTQGIAEKEKIDSKYREPLDSAAIGQDKTISEDQ</sequence>
<keyword evidence="1" id="KW-1133">Transmembrane helix</keyword>
<evidence type="ECO:0000256" key="1">
    <source>
        <dbReference type="SAM" id="Phobius"/>
    </source>
</evidence>